<comment type="caution">
    <text evidence="12">The sequence shown here is derived from an EMBL/GenBank/DDBJ whole genome shotgun (WGS) entry which is preliminary data.</text>
</comment>
<evidence type="ECO:0000256" key="5">
    <source>
        <dbReference type="ARBA" id="ARBA00022490"/>
    </source>
</evidence>
<sequence length="68" mass="7758">MGNLQASMKLNANNKVLISYENITEDKVSLLELDNFINGSEPDTTNFKTFREKLENNELFCSERGAKE</sequence>
<evidence type="ECO:0000256" key="9">
    <source>
        <dbReference type="ARBA" id="ARBA00093769"/>
    </source>
</evidence>
<proteinExistence type="inferred from homology"/>
<evidence type="ECO:0000256" key="6">
    <source>
        <dbReference type="ARBA" id="ARBA00022692"/>
    </source>
</evidence>
<evidence type="ECO:0000256" key="7">
    <source>
        <dbReference type="ARBA" id="ARBA00023118"/>
    </source>
</evidence>
<evidence type="ECO:0000256" key="3">
    <source>
        <dbReference type="ARBA" id="ARBA00022452"/>
    </source>
</evidence>
<evidence type="ECO:0000256" key="4">
    <source>
        <dbReference type="ARBA" id="ARBA00022475"/>
    </source>
</evidence>
<keyword evidence="7" id="KW-0051">Antiviral defense</keyword>
<reference evidence="12 13" key="1">
    <citation type="submission" date="2020-10" db="EMBL/GenBank/DDBJ databases">
        <title>Connecting structure to function with the recovery of over 1000 high-quality activated sludge metagenome-assembled genomes encoding full-length rRNA genes using long-read sequencing.</title>
        <authorList>
            <person name="Singleton C.M."/>
            <person name="Petriglieri F."/>
            <person name="Kristensen J.M."/>
            <person name="Kirkegaard R.H."/>
            <person name="Michaelsen T.Y."/>
            <person name="Andersen M.H."/>
            <person name="Karst S.M."/>
            <person name="Dueholm M.S."/>
            <person name="Nielsen P.H."/>
            <person name="Albertsen M."/>
        </authorList>
    </citation>
    <scope>NUCLEOTIDE SEQUENCE [LARGE SCALE GENOMIC DNA]</scope>
    <source>
        <strain evidence="12">Ribe_18-Q3-R11-54_MAXAC.273</strain>
    </source>
</reference>
<evidence type="ECO:0000313" key="13">
    <source>
        <dbReference type="Proteomes" id="UP000808337"/>
    </source>
</evidence>
<organism evidence="12 13">
    <name type="scientific">Candidatus Opimibacter skivensis</name>
    <dbReference type="NCBI Taxonomy" id="2982028"/>
    <lineage>
        <taxon>Bacteria</taxon>
        <taxon>Pseudomonadati</taxon>
        <taxon>Bacteroidota</taxon>
        <taxon>Saprospiria</taxon>
        <taxon>Saprospirales</taxon>
        <taxon>Saprospiraceae</taxon>
        <taxon>Candidatus Opimibacter</taxon>
    </lineage>
</organism>
<keyword evidence="5" id="KW-0963">Cytoplasm</keyword>
<protein>
    <recommendedName>
        <fullName evidence="10">Gasdermin bGSDM</fullName>
    </recommendedName>
    <alternativeName>
        <fullName evidence="11">Bacterial gasdermin</fullName>
    </alternativeName>
</protein>
<comment type="subcellular location">
    <subcellularLocation>
        <location evidence="2">Cell membrane</location>
        <topology evidence="2">Multi-pass membrane protein</topology>
    </subcellularLocation>
    <subcellularLocation>
        <location evidence="1">Cytoplasm</location>
    </subcellularLocation>
</comment>
<evidence type="ECO:0000256" key="2">
    <source>
        <dbReference type="ARBA" id="ARBA00004651"/>
    </source>
</evidence>
<dbReference type="InterPro" id="IPR058978">
    <property type="entry name" value="GSDM_bact-type"/>
</dbReference>
<evidence type="ECO:0000256" key="10">
    <source>
        <dbReference type="ARBA" id="ARBA00093798"/>
    </source>
</evidence>
<keyword evidence="3" id="KW-1134">Transmembrane beta strand</keyword>
<keyword evidence="6" id="KW-0812">Transmembrane</keyword>
<dbReference type="AlphaFoldDB" id="A0A9D7SWU4"/>
<evidence type="ECO:0000256" key="8">
    <source>
        <dbReference type="ARBA" id="ARBA00023136"/>
    </source>
</evidence>
<gene>
    <name evidence="12" type="ORF">IPP15_20325</name>
</gene>
<evidence type="ECO:0000256" key="1">
    <source>
        <dbReference type="ARBA" id="ARBA00004496"/>
    </source>
</evidence>
<dbReference type="Pfam" id="PF26164">
    <property type="entry name" value="Bact_GSDM"/>
    <property type="match status" value="1"/>
</dbReference>
<accession>A0A9D7SWU4</accession>
<comment type="similarity">
    <text evidence="9">Belongs to the bacterial gasdermin family.</text>
</comment>
<keyword evidence="4" id="KW-1003">Cell membrane</keyword>
<name>A0A9D7SWU4_9BACT</name>
<dbReference type="EMBL" id="JADKGY010000031">
    <property type="protein sequence ID" value="MBK9984678.1"/>
    <property type="molecule type" value="Genomic_DNA"/>
</dbReference>
<evidence type="ECO:0000313" key="12">
    <source>
        <dbReference type="EMBL" id="MBK9984678.1"/>
    </source>
</evidence>
<evidence type="ECO:0000256" key="11">
    <source>
        <dbReference type="ARBA" id="ARBA00093802"/>
    </source>
</evidence>
<dbReference type="Proteomes" id="UP000808337">
    <property type="component" value="Unassembled WGS sequence"/>
</dbReference>
<keyword evidence="8" id="KW-0472">Membrane</keyword>